<name>A0A183NBR4_9TREM</name>
<keyword evidence="3" id="KW-1185">Reference proteome</keyword>
<accession>A0A183NBR4</accession>
<proteinExistence type="predicted"/>
<dbReference type="Proteomes" id="UP000277204">
    <property type="component" value="Unassembled WGS sequence"/>
</dbReference>
<evidence type="ECO:0000313" key="2">
    <source>
        <dbReference type="EMBL" id="VDP56287.1"/>
    </source>
</evidence>
<feature type="compositionally biased region" description="Polar residues" evidence="1">
    <location>
        <begin position="64"/>
        <end position="77"/>
    </location>
</feature>
<protein>
    <submittedName>
        <fullName evidence="2">Uncharacterized protein</fullName>
    </submittedName>
</protein>
<dbReference type="AlphaFoldDB" id="A0A183NBR4"/>
<dbReference type="EMBL" id="UZAI01021721">
    <property type="protein sequence ID" value="VDP56287.1"/>
    <property type="molecule type" value="Genomic_DNA"/>
</dbReference>
<sequence>MNNHYDFSNECKLCCSIHKGKLKIFKLKAENSNPITLGGETLEDVESFTYLVSCIIDEQGVNNTTSRNTSADQGSDSRTIKSAKKSTGNKIIGITGQKSGSTRGTSAKIDFNQAHWKMRIICKKIFQMGHTLSKSPNCITRQALPWNSKGKRKRGRSKNALCREIEADMNNNWKELGRIVQDRFRWRVLVGGLCSSTRSNRRK</sequence>
<gene>
    <name evidence="2" type="ORF">SMRZ_LOCUS25739</name>
</gene>
<feature type="compositionally biased region" description="Polar residues" evidence="1">
    <location>
        <begin position="96"/>
        <end position="105"/>
    </location>
</feature>
<feature type="region of interest" description="Disordered" evidence="1">
    <location>
        <begin position="64"/>
        <end position="106"/>
    </location>
</feature>
<evidence type="ECO:0000313" key="3">
    <source>
        <dbReference type="Proteomes" id="UP000277204"/>
    </source>
</evidence>
<evidence type="ECO:0000256" key="1">
    <source>
        <dbReference type="SAM" id="MobiDB-lite"/>
    </source>
</evidence>
<organism evidence="2 3">
    <name type="scientific">Schistosoma margrebowiei</name>
    <dbReference type="NCBI Taxonomy" id="48269"/>
    <lineage>
        <taxon>Eukaryota</taxon>
        <taxon>Metazoa</taxon>
        <taxon>Spiralia</taxon>
        <taxon>Lophotrochozoa</taxon>
        <taxon>Platyhelminthes</taxon>
        <taxon>Trematoda</taxon>
        <taxon>Digenea</taxon>
        <taxon>Strigeidida</taxon>
        <taxon>Schistosomatoidea</taxon>
        <taxon>Schistosomatidae</taxon>
        <taxon>Schistosoma</taxon>
    </lineage>
</organism>
<reference evidence="2 3" key="1">
    <citation type="submission" date="2018-11" db="EMBL/GenBank/DDBJ databases">
        <authorList>
            <consortium name="Pathogen Informatics"/>
        </authorList>
    </citation>
    <scope>NUCLEOTIDE SEQUENCE [LARGE SCALE GENOMIC DNA]</scope>
    <source>
        <strain evidence="2 3">Zambia</strain>
    </source>
</reference>